<evidence type="ECO:0000256" key="1">
    <source>
        <dbReference type="SAM" id="MobiDB-lite"/>
    </source>
</evidence>
<protein>
    <submittedName>
        <fullName evidence="2">Uncharacterized protein</fullName>
    </submittedName>
</protein>
<dbReference type="Proteomes" id="UP000461443">
    <property type="component" value="Unassembled WGS sequence"/>
</dbReference>
<dbReference type="RefSeq" id="WP_162365252.1">
    <property type="nucleotide sequence ID" value="NZ_WUBS01000004.1"/>
</dbReference>
<reference evidence="2 3" key="1">
    <citation type="submission" date="2019-12" db="EMBL/GenBank/DDBJ databases">
        <authorList>
            <person name="Lee S.D."/>
        </authorList>
    </citation>
    <scope>NUCLEOTIDE SEQUENCE [LARGE SCALE GENOMIC DNA]</scope>
    <source>
        <strain evidence="2 3">SAP-6</strain>
    </source>
</reference>
<reference evidence="2 3" key="2">
    <citation type="submission" date="2020-02" db="EMBL/GenBank/DDBJ databases">
        <title>The new genus of Enterobacteriales.</title>
        <authorList>
            <person name="Kim I.S."/>
        </authorList>
    </citation>
    <scope>NUCLEOTIDE SEQUENCE [LARGE SCALE GENOMIC DNA]</scope>
    <source>
        <strain evidence="2 3">SAP-6</strain>
    </source>
</reference>
<name>A0A845SF75_9GAMM</name>
<accession>A0A845SF75</accession>
<proteinExistence type="predicted"/>
<dbReference type="AlphaFoldDB" id="A0A845SF75"/>
<evidence type="ECO:0000313" key="3">
    <source>
        <dbReference type="Proteomes" id="UP000461443"/>
    </source>
</evidence>
<keyword evidence="3" id="KW-1185">Reference proteome</keyword>
<dbReference type="EMBL" id="WUBS01000004">
    <property type="protein sequence ID" value="NDL62529.1"/>
    <property type="molecule type" value="Genomic_DNA"/>
</dbReference>
<gene>
    <name evidence="2" type="ORF">GRH90_07145</name>
</gene>
<feature type="region of interest" description="Disordered" evidence="1">
    <location>
        <begin position="38"/>
        <end position="61"/>
    </location>
</feature>
<sequence length="89" mass="10040">MKSISYEEFQQNLPYWLAYLRDGGELSVKQAGQKMLKHSANDAASNRGEDITPSSDSFRDKGYKKLSFKDALATTRTRHANTIKILGDK</sequence>
<evidence type="ECO:0000313" key="2">
    <source>
        <dbReference type="EMBL" id="NDL62529.1"/>
    </source>
</evidence>
<comment type="caution">
    <text evidence="2">The sequence shown here is derived from an EMBL/GenBank/DDBJ whole genome shotgun (WGS) entry which is preliminary data.</text>
</comment>
<organism evidence="2 3">
    <name type="scientific">Acerihabitans arboris</name>
    <dbReference type="NCBI Taxonomy" id="2691583"/>
    <lineage>
        <taxon>Bacteria</taxon>
        <taxon>Pseudomonadati</taxon>
        <taxon>Pseudomonadota</taxon>
        <taxon>Gammaproteobacteria</taxon>
        <taxon>Enterobacterales</taxon>
        <taxon>Pectobacteriaceae</taxon>
        <taxon>Acerihabitans</taxon>
    </lineage>
</organism>